<dbReference type="AlphaFoldDB" id="B4HXQ0"/>
<name>B4HXQ0_DROSE</name>
<protein>
    <submittedName>
        <fullName evidence="3">GM16070</fullName>
    </submittedName>
</protein>
<organism evidence="4">
    <name type="scientific">Drosophila sechellia</name>
    <name type="common">Fruit fly</name>
    <dbReference type="NCBI Taxonomy" id="7238"/>
    <lineage>
        <taxon>Eukaryota</taxon>
        <taxon>Metazoa</taxon>
        <taxon>Ecdysozoa</taxon>
        <taxon>Arthropoda</taxon>
        <taxon>Hexapoda</taxon>
        <taxon>Insecta</taxon>
        <taxon>Pterygota</taxon>
        <taxon>Neoptera</taxon>
        <taxon>Endopterygota</taxon>
        <taxon>Diptera</taxon>
        <taxon>Brachycera</taxon>
        <taxon>Muscomorpha</taxon>
        <taxon>Ephydroidea</taxon>
        <taxon>Drosophilidae</taxon>
        <taxon>Drosophila</taxon>
        <taxon>Sophophora</taxon>
    </lineage>
</organism>
<keyword evidence="2" id="KW-1133">Transmembrane helix</keyword>
<sequence length="119" mass="14557">MGAQRRWCYSEQAIRSMDERWDEAGDEALWWQLYLASDDHQRMAAQLLLPGMVLLFLLLLPVHLCNSLFQERASERESAMIIFNTFDRRKQQWQQQHKLQLQRQRRRSNMRHQEQRQQD</sequence>
<evidence type="ECO:0000256" key="1">
    <source>
        <dbReference type="SAM" id="MobiDB-lite"/>
    </source>
</evidence>
<dbReference type="HOGENOM" id="CLU_2063913_0_0_1"/>
<proteinExistence type="predicted"/>
<gene>
    <name evidence="3" type="primary">Dsec\GM16070</name>
    <name evidence="3" type="ORF">Dsec_GM16070</name>
</gene>
<reference evidence="3 4" key="1">
    <citation type="journal article" date="2007" name="Nature">
        <title>Evolution of genes and genomes on the Drosophila phylogeny.</title>
        <authorList>
            <consortium name="Drosophila 12 Genomes Consortium"/>
            <person name="Clark A.G."/>
            <person name="Eisen M.B."/>
            <person name="Smith D.R."/>
            <person name="Bergman C.M."/>
            <person name="Oliver B."/>
            <person name="Markow T.A."/>
            <person name="Kaufman T.C."/>
            <person name="Kellis M."/>
            <person name="Gelbart W."/>
            <person name="Iyer V.N."/>
            <person name="Pollard D.A."/>
            <person name="Sackton T.B."/>
            <person name="Larracuente A.M."/>
            <person name="Singh N.D."/>
            <person name="Abad J.P."/>
            <person name="Abt D.N."/>
            <person name="Adryan B."/>
            <person name="Aguade M."/>
            <person name="Akashi H."/>
            <person name="Anderson W.W."/>
            <person name="Aquadro C.F."/>
            <person name="Ardell D.H."/>
            <person name="Arguello R."/>
            <person name="Artieri C.G."/>
            <person name="Barbash D.A."/>
            <person name="Barker D."/>
            <person name="Barsanti P."/>
            <person name="Batterham P."/>
            <person name="Batzoglou S."/>
            <person name="Begun D."/>
            <person name="Bhutkar A."/>
            <person name="Blanco E."/>
            <person name="Bosak S.A."/>
            <person name="Bradley R.K."/>
            <person name="Brand A.D."/>
            <person name="Brent M.R."/>
            <person name="Brooks A.N."/>
            <person name="Brown R.H."/>
            <person name="Butlin R.K."/>
            <person name="Caggese C."/>
            <person name="Calvi B.R."/>
            <person name="Bernardo de Carvalho A."/>
            <person name="Caspi A."/>
            <person name="Castrezana S."/>
            <person name="Celniker S.E."/>
            <person name="Chang J.L."/>
            <person name="Chapple C."/>
            <person name="Chatterji S."/>
            <person name="Chinwalla A."/>
            <person name="Civetta A."/>
            <person name="Clifton S.W."/>
            <person name="Comeron J.M."/>
            <person name="Costello J.C."/>
            <person name="Coyne J.A."/>
            <person name="Daub J."/>
            <person name="David R.G."/>
            <person name="Delcher A.L."/>
            <person name="Delehaunty K."/>
            <person name="Do C.B."/>
            <person name="Ebling H."/>
            <person name="Edwards K."/>
            <person name="Eickbush T."/>
            <person name="Evans J.D."/>
            <person name="Filipski A."/>
            <person name="Findeiss S."/>
            <person name="Freyhult E."/>
            <person name="Fulton L."/>
            <person name="Fulton R."/>
            <person name="Garcia A.C."/>
            <person name="Gardiner A."/>
            <person name="Garfield D.A."/>
            <person name="Garvin B.E."/>
            <person name="Gibson G."/>
            <person name="Gilbert D."/>
            <person name="Gnerre S."/>
            <person name="Godfrey J."/>
            <person name="Good R."/>
            <person name="Gotea V."/>
            <person name="Gravely B."/>
            <person name="Greenberg A.J."/>
            <person name="Griffiths-Jones S."/>
            <person name="Gross S."/>
            <person name="Guigo R."/>
            <person name="Gustafson E.A."/>
            <person name="Haerty W."/>
            <person name="Hahn M.W."/>
            <person name="Halligan D.L."/>
            <person name="Halpern A.L."/>
            <person name="Halter G.M."/>
            <person name="Han M.V."/>
            <person name="Heger A."/>
            <person name="Hillier L."/>
            <person name="Hinrichs A.S."/>
            <person name="Holmes I."/>
            <person name="Hoskins R.A."/>
            <person name="Hubisz M.J."/>
            <person name="Hultmark D."/>
            <person name="Huntley M.A."/>
            <person name="Jaffe D.B."/>
            <person name="Jagadeeshan S."/>
            <person name="Jeck W.R."/>
            <person name="Johnson J."/>
            <person name="Jones C.D."/>
            <person name="Jordan W.C."/>
            <person name="Karpen G.H."/>
            <person name="Kataoka E."/>
            <person name="Keightley P.D."/>
            <person name="Kheradpour P."/>
            <person name="Kirkness E.F."/>
            <person name="Koerich L.B."/>
            <person name="Kristiansen K."/>
            <person name="Kudrna D."/>
            <person name="Kulathinal R.J."/>
            <person name="Kumar S."/>
            <person name="Kwok R."/>
            <person name="Lander E."/>
            <person name="Langley C.H."/>
            <person name="Lapoint R."/>
            <person name="Lazzaro B.P."/>
            <person name="Lee S.J."/>
            <person name="Levesque L."/>
            <person name="Li R."/>
            <person name="Lin C.F."/>
            <person name="Lin M.F."/>
            <person name="Lindblad-Toh K."/>
            <person name="Llopart A."/>
            <person name="Long M."/>
            <person name="Low L."/>
            <person name="Lozovsky E."/>
            <person name="Lu J."/>
            <person name="Luo M."/>
            <person name="Machado C.A."/>
            <person name="Makalowski W."/>
            <person name="Marzo M."/>
            <person name="Matsuda M."/>
            <person name="Matzkin L."/>
            <person name="McAllister B."/>
            <person name="McBride C.S."/>
            <person name="McKernan B."/>
            <person name="McKernan K."/>
            <person name="Mendez-Lago M."/>
            <person name="Minx P."/>
            <person name="Mollenhauer M.U."/>
            <person name="Montooth K."/>
            <person name="Mount S.M."/>
            <person name="Mu X."/>
            <person name="Myers E."/>
            <person name="Negre B."/>
            <person name="Newfeld S."/>
            <person name="Nielsen R."/>
            <person name="Noor M.A."/>
            <person name="O'Grady P."/>
            <person name="Pachter L."/>
            <person name="Papaceit M."/>
            <person name="Parisi M.J."/>
            <person name="Parisi M."/>
            <person name="Parts L."/>
            <person name="Pedersen J.S."/>
            <person name="Pesole G."/>
            <person name="Phillippy A.M."/>
            <person name="Ponting C.P."/>
            <person name="Pop M."/>
            <person name="Porcelli D."/>
            <person name="Powell J.R."/>
            <person name="Prohaska S."/>
            <person name="Pruitt K."/>
            <person name="Puig M."/>
            <person name="Quesneville H."/>
            <person name="Ram K.R."/>
            <person name="Rand D."/>
            <person name="Rasmussen M.D."/>
            <person name="Reed L.K."/>
            <person name="Reenan R."/>
            <person name="Reily A."/>
            <person name="Remington K.A."/>
            <person name="Rieger T.T."/>
            <person name="Ritchie M.G."/>
            <person name="Robin C."/>
            <person name="Rogers Y.H."/>
            <person name="Rohde C."/>
            <person name="Rozas J."/>
            <person name="Rubenfield M.J."/>
            <person name="Ruiz A."/>
            <person name="Russo S."/>
            <person name="Salzberg S.L."/>
            <person name="Sanchez-Gracia A."/>
            <person name="Saranga D.J."/>
            <person name="Sato H."/>
            <person name="Schaeffer S.W."/>
            <person name="Schatz M.C."/>
            <person name="Schlenke T."/>
            <person name="Schwartz R."/>
            <person name="Segarra C."/>
            <person name="Singh R.S."/>
            <person name="Sirot L."/>
            <person name="Sirota M."/>
            <person name="Sisneros N.B."/>
            <person name="Smith C.D."/>
            <person name="Smith T.F."/>
            <person name="Spieth J."/>
            <person name="Stage D.E."/>
            <person name="Stark A."/>
            <person name="Stephan W."/>
            <person name="Strausberg R.L."/>
            <person name="Strempel S."/>
            <person name="Sturgill D."/>
            <person name="Sutton G."/>
            <person name="Sutton G.G."/>
            <person name="Tao W."/>
            <person name="Teichmann S."/>
            <person name="Tobari Y.N."/>
            <person name="Tomimura Y."/>
            <person name="Tsolas J.M."/>
            <person name="Valente V.L."/>
            <person name="Venter E."/>
            <person name="Venter J.C."/>
            <person name="Vicario S."/>
            <person name="Vieira F.G."/>
            <person name="Vilella A.J."/>
            <person name="Villasante A."/>
            <person name="Walenz B."/>
            <person name="Wang J."/>
            <person name="Wasserman M."/>
            <person name="Watts T."/>
            <person name="Wilson D."/>
            <person name="Wilson R.K."/>
            <person name="Wing R.A."/>
            <person name="Wolfner M.F."/>
            <person name="Wong A."/>
            <person name="Wong G.K."/>
            <person name="Wu C.I."/>
            <person name="Wu G."/>
            <person name="Yamamoto D."/>
            <person name="Yang H.P."/>
            <person name="Yang S.P."/>
            <person name="Yorke J.A."/>
            <person name="Yoshida K."/>
            <person name="Zdobnov E."/>
            <person name="Zhang P."/>
            <person name="Zhang Y."/>
            <person name="Zimin A.V."/>
            <person name="Baldwin J."/>
            <person name="Abdouelleil A."/>
            <person name="Abdulkadir J."/>
            <person name="Abebe A."/>
            <person name="Abera B."/>
            <person name="Abreu J."/>
            <person name="Acer S.C."/>
            <person name="Aftuck L."/>
            <person name="Alexander A."/>
            <person name="An P."/>
            <person name="Anderson E."/>
            <person name="Anderson S."/>
            <person name="Arachi H."/>
            <person name="Azer M."/>
            <person name="Bachantsang P."/>
            <person name="Barry A."/>
            <person name="Bayul T."/>
            <person name="Berlin A."/>
            <person name="Bessette D."/>
            <person name="Bloom T."/>
            <person name="Blye J."/>
            <person name="Boguslavskiy L."/>
            <person name="Bonnet C."/>
            <person name="Boukhgalter B."/>
            <person name="Bourzgui I."/>
            <person name="Brown A."/>
            <person name="Cahill P."/>
            <person name="Channer S."/>
            <person name="Cheshatsang Y."/>
            <person name="Chuda L."/>
            <person name="Citroen M."/>
            <person name="Collymore A."/>
            <person name="Cooke P."/>
            <person name="Costello M."/>
            <person name="D'Aco K."/>
            <person name="Daza R."/>
            <person name="De Haan G."/>
            <person name="DeGray S."/>
            <person name="DeMaso C."/>
            <person name="Dhargay N."/>
            <person name="Dooley K."/>
            <person name="Dooley E."/>
            <person name="Doricent M."/>
            <person name="Dorje P."/>
            <person name="Dorjee K."/>
            <person name="Dupes A."/>
            <person name="Elong R."/>
            <person name="Falk J."/>
            <person name="Farina A."/>
            <person name="Faro S."/>
            <person name="Ferguson D."/>
            <person name="Fisher S."/>
            <person name="Foley C.D."/>
            <person name="Franke A."/>
            <person name="Friedrich D."/>
            <person name="Gadbois L."/>
            <person name="Gearin G."/>
            <person name="Gearin C.R."/>
            <person name="Giannoukos G."/>
            <person name="Goode T."/>
            <person name="Graham J."/>
            <person name="Grandbois E."/>
            <person name="Grewal S."/>
            <person name="Gyaltsen K."/>
            <person name="Hafez N."/>
            <person name="Hagos B."/>
            <person name="Hall J."/>
            <person name="Henson C."/>
            <person name="Hollinger A."/>
            <person name="Honan T."/>
            <person name="Huard M.D."/>
            <person name="Hughes L."/>
            <person name="Hurhula B."/>
            <person name="Husby M.E."/>
            <person name="Kamat A."/>
            <person name="Kanga B."/>
            <person name="Kashin S."/>
            <person name="Khazanovich D."/>
            <person name="Kisner P."/>
            <person name="Lance K."/>
            <person name="Lara M."/>
            <person name="Lee W."/>
            <person name="Lennon N."/>
            <person name="Letendre F."/>
            <person name="LeVine R."/>
            <person name="Lipovsky A."/>
            <person name="Liu X."/>
            <person name="Liu J."/>
            <person name="Liu S."/>
            <person name="Lokyitsang T."/>
            <person name="Lokyitsang Y."/>
            <person name="Lubonja R."/>
            <person name="Lui A."/>
            <person name="MacDonald P."/>
            <person name="Magnisalis V."/>
            <person name="Maru K."/>
            <person name="Matthews C."/>
            <person name="McCusker W."/>
            <person name="McDonough S."/>
            <person name="Mehta T."/>
            <person name="Meldrim J."/>
            <person name="Meneus L."/>
            <person name="Mihai O."/>
            <person name="Mihalev A."/>
            <person name="Mihova T."/>
            <person name="Mittelman R."/>
            <person name="Mlenga V."/>
            <person name="Montmayeur A."/>
            <person name="Mulrain L."/>
            <person name="Navidi A."/>
            <person name="Naylor J."/>
            <person name="Negash T."/>
            <person name="Nguyen T."/>
            <person name="Nguyen N."/>
            <person name="Nicol R."/>
            <person name="Norbu C."/>
            <person name="Norbu N."/>
            <person name="Novod N."/>
            <person name="O'Neill B."/>
            <person name="Osman S."/>
            <person name="Markiewicz E."/>
            <person name="Oyono O.L."/>
            <person name="Patti C."/>
            <person name="Phunkhang P."/>
            <person name="Pierre F."/>
            <person name="Priest M."/>
            <person name="Raghuraman S."/>
            <person name="Rege F."/>
            <person name="Reyes R."/>
            <person name="Rise C."/>
            <person name="Rogov P."/>
            <person name="Ross K."/>
            <person name="Ryan E."/>
            <person name="Settipalli S."/>
            <person name="Shea T."/>
            <person name="Sherpa N."/>
            <person name="Shi L."/>
            <person name="Shih D."/>
            <person name="Sparrow T."/>
            <person name="Spaulding J."/>
            <person name="Stalker J."/>
            <person name="Stange-Thomann N."/>
            <person name="Stavropoulos S."/>
            <person name="Stone C."/>
            <person name="Strader C."/>
            <person name="Tesfaye S."/>
            <person name="Thomson T."/>
            <person name="Thoulutsang Y."/>
            <person name="Thoulutsang D."/>
            <person name="Topham K."/>
            <person name="Topping I."/>
            <person name="Tsamla T."/>
            <person name="Vassiliev H."/>
            <person name="Vo A."/>
            <person name="Wangchuk T."/>
            <person name="Wangdi T."/>
            <person name="Weiand M."/>
            <person name="Wilkinson J."/>
            <person name="Wilson A."/>
            <person name="Yadav S."/>
            <person name="Young G."/>
            <person name="Yu Q."/>
            <person name="Zembek L."/>
            <person name="Zhong D."/>
            <person name="Zimmer A."/>
            <person name="Zwirko Z."/>
            <person name="Jaffe D.B."/>
            <person name="Alvarez P."/>
            <person name="Brockman W."/>
            <person name="Butler J."/>
            <person name="Chin C."/>
            <person name="Gnerre S."/>
            <person name="Grabherr M."/>
            <person name="Kleber M."/>
            <person name="Mauceli E."/>
            <person name="MacCallum I."/>
        </authorList>
    </citation>
    <scope>NUCLEOTIDE SEQUENCE [LARGE SCALE GENOMIC DNA]</scope>
    <source>
        <strain evidence="4">Rob3c / Tucson 14021-0248.25</strain>
    </source>
</reference>
<feature type="region of interest" description="Disordered" evidence="1">
    <location>
        <begin position="96"/>
        <end position="119"/>
    </location>
</feature>
<dbReference type="Proteomes" id="UP000001292">
    <property type="component" value="Unassembled WGS sequence"/>
</dbReference>
<dbReference type="EMBL" id="CH480818">
    <property type="protein sequence ID" value="EDW51830.1"/>
    <property type="molecule type" value="Genomic_DNA"/>
</dbReference>
<evidence type="ECO:0000313" key="4">
    <source>
        <dbReference type="Proteomes" id="UP000001292"/>
    </source>
</evidence>
<keyword evidence="2" id="KW-0812">Transmembrane</keyword>
<keyword evidence="4" id="KW-1185">Reference proteome</keyword>
<keyword evidence="2" id="KW-0472">Membrane</keyword>
<feature type="transmembrane region" description="Helical" evidence="2">
    <location>
        <begin position="47"/>
        <end position="69"/>
    </location>
</feature>
<evidence type="ECO:0000256" key="2">
    <source>
        <dbReference type="SAM" id="Phobius"/>
    </source>
</evidence>
<accession>B4HXQ0</accession>
<evidence type="ECO:0000313" key="3">
    <source>
        <dbReference type="EMBL" id="EDW51830.1"/>
    </source>
</evidence>